<gene>
    <name evidence="1" type="ORF">SPARVUS_LOCUS8784012</name>
</gene>
<comment type="caution">
    <text evidence="1">The sequence shown here is derived from an EMBL/GenBank/DDBJ whole genome shotgun (WGS) entry which is preliminary data.</text>
</comment>
<dbReference type="PROSITE" id="PS51257">
    <property type="entry name" value="PROKAR_LIPOPROTEIN"/>
    <property type="match status" value="1"/>
</dbReference>
<protein>
    <submittedName>
        <fullName evidence="1">Uncharacterized protein</fullName>
    </submittedName>
</protein>
<evidence type="ECO:0000313" key="1">
    <source>
        <dbReference type="EMBL" id="CAI9577873.1"/>
    </source>
</evidence>
<accession>A0ABN9DZV6</accession>
<dbReference type="Proteomes" id="UP001162483">
    <property type="component" value="Unassembled WGS sequence"/>
</dbReference>
<evidence type="ECO:0000313" key="2">
    <source>
        <dbReference type="Proteomes" id="UP001162483"/>
    </source>
</evidence>
<keyword evidence="2" id="KW-1185">Reference proteome</keyword>
<proteinExistence type="predicted"/>
<name>A0ABN9DZV6_9NEOB</name>
<dbReference type="EMBL" id="CATNWA010014953">
    <property type="protein sequence ID" value="CAI9577873.1"/>
    <property type="molecule type" value="Genomic_DNA"/>
</dbReference>
<sequence>MLRDPSITCLVLCSRDVPPAVSAVISSGGCRHLSSGFRPLRVSGRTGTERRVI</sequence>
<reference evidence="1" key="1">
    <citation type="submission" date="2023-05" db="EMBL/GenBank/DDBJ databases">
        <authorList>
            <person name="Stuckert A."/>
        </authorList>
    </citation>
    <scope>NUCLEOTIDE SEQUENCE</scope>
</reference>
<organism evidence="1 2">
    <name type="scientific">Staurois parvus</name>
    <dbReference type="NCBI Taxonomy" id="386267"/>
    <lineage>
        <taxon>Eukaryota</taxon>
        <taxon>Metazoa</taxon>
        <taxon>Chordata</taxon>
        <taxon>Craniata</taxon>
        <taxon>Vertebrata</taxon>
        <taxon>Euteleostomi</taxon>
        <taxon>Amphibia</taxon>
        <taxon>Batrachia</taxon>
        <taxon>Anura</taxon>
        <taxon>Neobatrachia</taxon>
        <taxon>Ranoidea</taxon>
        <taxon>Ranidae</taxon>
        <taxon>Staurois</taxon>
    </lineage>
</organism>